<keyword evidence="3 6" id="KW-1133">Transmembrane helix</keyword>
<dbReference type="Proteomes" id="UP000837803">
    <property type="component" value="Unassembled WGS sequence"/>
</dbReference>
<keyword evidence="2 6" id="KW-0812">Transmembrane</keyword>
<feature type="transmembrane region" description="Helical" evidence="6">
    <location>
        <begin position="21"/>
        <end position="46"/>
    </location>
</feature>
<comment type="subcellular location">
    <subcellularLocation>
        <location evidence="1">Membrane</location>
        <topology evidence="1">Single-pass membrane protein</topology>
    </subcellularLocation>
</comment>
<dbReference type="InterPro" id="IPR007343">
    <property type="entry name" value="Uncharacterised_pept_Zn_put"/>
</dbReference>
<reference evidence="7" key="1">
    <citation type="submission" date="2021-12" db="EMBL/GenBank/DDBJ databases">
        <authorList>
            <person name="Rodrigo-Torres L."/>
            <person name="Arahal R. D."/>
            <person name="Lucena T."/>
        </authorList>
    </citation>
    <scope>NUCLEOTIDE SEQUENCE</scope>
    <source>
        <strain evidence="7">CECT 8419</strain>
    </source>
</reference>
<dbReference type="RefSeq" id="WP_238750810.1">
    <property type="nucleotide sequence ID" value="NZ_CAKLPZ010000002.1"/>
</dbReference>
<evidence type="ECO:0000256" key="3">
    <source>
        <dbReference type="ARBA" id="ARBA00022989"/>
    </source>
</evidence>
<keyword evidence="4 6" id="KW-0472">Membrane</keyword>
<sequence>MKLQGRRTSGNIEDRRGQRGGGGFSGGGAGKFGIGTIVIMAIVFFMGGNPLDYIGLGGGGGNPATTRTTPADPNNLPGGNVQEAGSYANIVGVTLGSTEEVWKQLFPQQYGRNYQQPVLVLFDGQSQSGCGFASAATGPFYCPADNKVYIDLSFADQLRQRFGAPGDFALAYVVAHEVGHHIQNQLGYSQIVSKARGRSSKEEANALSVRLELQADYLAGVWAKYANQEDQLLSPGDIDEAIAAATAIGDDRLQMEAQGYVVPESFTHGTSEQRVKSFTAGYQSGDASKEALDRFFSARSL</sequence>
<feature type="compositionally biased region" description="Polar residues" evidence="5">
    <location>
        <begin position="1"/>
        <end position="11"/>
    </location>
</feature>
<dbReference type="PANTHER" id="PTHR30168:SF0">
    <property type="entry name" value="INNER MEMBRANE PROTEIN"/>
    <property type="match status" value="1"/>
</dbReference>
<protein>
    <recommendedName>
        <fullName evidence="9">Metalloprotease</fullName>
    </recommendedName>
</protein>
<keyword evidence="8" id="KW-1185">Reference proteome</keyword>
<dbReference type="Pfam" id="PF04228">
    <property type="entry name" value="Zn_peptidase"/>
    <property type="match status" value="1"/>
</dbReference>
<proteinExistence type="predicted"/>
<gene>
    <name evidence="7" type="ORF">LEM8419_01895</name>
</gene>
<accession>A0ABM9B1H5</accession>
<evidence type="ECO:0000313" key="7">
    <source>
        <dbReference type="EMBL" id="CAH1000809.1"/>
    </source>
</evidence>
<evidence type="ECO:0000256" key="6">
    <source>
        <dbReference type="SAM" id="Phobius"/>
    </source>
</evidence>
<dbReference type="EMBL" id="CAKLPZ010000002">
    <property type="protein sequence ID" value="CAH1000809.1"/>
    <property type="molecule type" value="Genomic_DNA"/>
</dbReference>
<evidence type="ECO:0000313" key="8">
    <source>
        <dbReference type="Proteomes" id="UP000837803"/>
    </source>
</evidence>
<comment type="caution">
    <text evidence="7">The sequence shown here is derived from an EMBL/GenBank/DDBJ whole genome shotgun (WGS) entry which is preliminary data.</text>
</comment>
<name>A0ABM9B1H5_9BACT</name>
<evidence type="ECO:0000256" key="2">
    <source>
        <dbReference type="ARBA" id="ARBA00022692"/>
    </source>
</evidence>
<evidence type="ECO:0008006" key="9">
    <source>
        <dbReference type="Google" id="ProtNLM"/>
    </source>
</evidence>
<dbReference type="PANTHER" id="PTHR30168">
    <property type="entry name" value="PUTATIVE MEMBRANE PROTEIN YPFJ"/>
    <property type="match status" value="1"/>
</dbReference>
<feature type="region of interest" description="Disordered" evidence="5">
    <location>
        <begin position="1"/>
        <end position="25"/>
    </location>
</feature>
<dbReference type="SUPFAM" id="SSF55486">
    <property type="entry name" value="Metalloproteases ('zincins'), catalytic domain"/>
    <property type="match status" value="1"/>
</dbReference>
<evidence type="ECO:0000256" key="5">
    <source>
        <dbReference type="SAM" id="MobiDB-lite"/>
    </source>
</evidence>
<evidence type="ECO:0000256" key="1">
    <source>
        <dbReference type="ARBA" id="ARBA00004167"/>
    </source>
</evidence>
<organism evidence="7 8">
    <name type="scientific">Neolewinella maritima</name>
    <dbReference type="NCBI Taxonomy" id="1383882"/>
    <lineage>
        <taxon>Bacteria</taxon>
        <taxon>Pseudomonadati</taxon>
        <taxon>Bacteroidota</taxon>
        <taxon>Saprospiria</taxon>
        <taxon>Saprospirales</taxon>
        <taxon>Lewinellaceae</taxon>
        <taxon>Neolewinella</taxon>
    </lineage>
</organism>
<evidence type="ECO:0000256" key="4">
    <source>
        <dbReference type="ARBA" id="ARBA00023136"/>
    </source>
</evidence>